<geneLocation type="plasmid" evidence="3 4">
    <name>unnamed3</name>
</geneLocation>
<dbReference type="SUPFAM" id="SSF49354">
    <property type="entry name" value="PapD-like"/>
    <property type="match status" value="1"/>
</dbReference>
<protein>
    <submittedName>
        <fullName evidence="3">Molecular chaperone</fullName>
    </submittedName>
</protein>
<dbReference type="PANTHER" id="PTHR30251">
    <property type="entry name" value="PILUS ASSEMBLY CHAPERONE"/>
    <property type="match status" value="1"/>
</dbReference>
<dbReference type="GO" id="GO:0030288">
    <property type="term" value="C:outer membrane-bounded periplasmic space"/>
    <property type="evidence" value="ECO:0007669"/>
    <property type="project" value="InterPro"/>
</dbReference>
<evidence type="ECO:0000259" key="2">
    <source>
        <dbReference type="Pfam" id="PF00345"/>
    </source>
</evidence>
<dbReference type="GO" id="GO:0071555">
    <property type="term" value="P:cell wall organization"/>
    <property type="evidence" value="ECO:0007669"/>
    <property type="project" value="InterPro"/>
</dbReference>
<dbReference type="EMBL" id="CP117260">
    <property type="protein sequence ID" value="WFR99186.1"/>
    <property type="molecule type" value="Genomic_DNA"/>
</dbReference>
<keyword evidence="4" id="KW-1185">Reference proteome</keyword>
<dbReference type="AlphaFoldDB" id="A0AAF1KU61"/>
<reference evidence="3 4" key="1">
    <citation type="journal article" date="2018" name="Sci. Rep.">
        <title>Rhizobium tumorigenes sp. nov., a novel plant tumorigenic bacterium isolated from cane gall tumors on thornless blackberry.</title>
        <authorList>
            <person name="Kuzmanovi N."/>
            <person name="Smalla K."/>
            <person name="Gronow S."/>
            <person name="PuBawska J."/>
        </authorList>
    </citation>
    <scope>NUCLEOTIDE SEQUENCE [LARGE SCALE GENOMIC DNA]</scope>
    <source>
        <strain evidence="3 4">1078</strain>
    </source>
</reference>
<dbReference type="PANTHER" id="PTHR30251:SF4">
    <property type="entry name" value="SLR1668 PROTEIN"/>
    <property type="match status" value="1"/>
</dbReference>
<dbReference type="PROSITE" id="PS51257">
    <property type="entry name" value="PROKAR_LIPOPROTEIN"/>
    <property type="match status" value="1"/>
</dbReference>
<evidence type="ECO:0000313" key="3">
    <source>
        <dbReference type="EMBL" id="WFR99186.1"/>
    </source>
</evidence>
<dbReference type="InterPro" id="IPR013783">
    <property type="entry name" value="Ig-like_fold"/>
</dbReference>
<dbReference type="InterPro" id="IPR050643">
    <property type="entry name" value="Periplasmic_pilus_chap"/>
</dbReference>
<gene>
    <name evidence="3" type="ORF">PR017_27740</name>
</gene>
<dbReference type="Proteomes" id="UP000249499">
    <property type="component" value="Plasmid unnamed3"/>
</dbReference>
<dbReference type="KEGG" id="rtu:PR017_27740"/>
<evidence type="ECO:0000256" key="1">
    <source>
        <dbReference type="SAM" id="SignalP"/>
    </source>
</evidence>
<dbReference type="Pfam" id="PF00345">
    <property type="entry name" value="PapD_N"/>
    <property type="match status" value="1"/>
</dbReference>
<feature type="signal peptide" evidence="1">
    <location>
        <begin position="1"/>
        <end position="22"/>
    </location>
</feature>
<reference evidence="4" key="2">
    <citation type="journal article" date="2023" name="MicrobiologyOpen">
        <title>Genomics of the tumorigenes clade of the family Rhizobiaceae and description of Rhizobium rhododendri sp. nov.</title>
        <authorList>
            <person name="Kuzmanovic N."/>
            <person name="diCenzo G.C."/>
            <person name="Bunk B."/>
            <person name="Sproeer C."/>
            <person name="Fruehling A."/>
            <person name="Neumann-Schaal M."/>
            <person name="Overmann J."/>
            <person name="Smalla K."/>
        </authorList>
    </citation>
    <scope>NUCLEOTIDE SEQUENCE [LARGE SCALE GENOMIC DNA]</scope>
    <source>
        <strain evidence="4">1078</strain>
        <plasmid evidence="4">unnamed3</plasmid>
    </source>
</reference>
<organism evidence="3 4">
    <name type="scientific">Rhizobium tumorigenes</name>
    <dbReference type="NCBI Taxonomy" id="2041385"/>
    <lineage>
        <taxon>Bacteria</taxon>
        <taxon>Pseudomonadati</taxon>
        <taxon>Pseudomonadota</taxon>
        <taxon>Alphaproteobacteria</taxon>
        <taxon>Hyphomicrobiales</taxon>
        <taxon>Rhizobiaceae</taxon>
        <taxon>Rhizobium/Agrobacterium group</taxon>
        <taxon>Rhizobium</taxon>
    </lineage>
</organism>
<dbReference type="InterPro" id="IPR008962">
    <property type="entry name" value="PapD-like_sf"/>
</dbReference>
<sequence>MRSIAFALAMTAAIGCASIVSAASLRVAPVVIDLTAPTSSSHITLWNDAAKPINVQVRIFKWDQATGADVLMPAQDVMVSPPITSMKPGAQNLVRIVRTSKAPVSGEESYRLVVDELPTAGPQAATVVMVVRHSIPVFFSQDQVSAPSVEWDIKPSVGGYQVTAINRGQRRFKVANLSLKTGTATIGRRDGLVGYVLGGSSVSWFVAGKKTAAALTVSGENEGGSFNAKTKLMGG</sequence>
<feature type="chain" id="PRO_5042113639" evidence="1">
    <location>
        <begin position="23"/>
        <end position="235"/>
    </location>
</feature>
<dbReference type="RefSeq" id="WP_111218387.1">
    <property type="nucleotide sequence ID" value="NZ_CP117260.1"/>
</dbReference>
<accession>A0AAF1KU61</accession>
<feature type="domain" description="Pili assembly chaperone N-terminal" evidence="2">
    <location>
        <begin position="25"/>
        <end position="140"/>
    </location>
</feature>
<evidence type="ECO:0000313" key="4">
    <source>
        <dbReference type="Proteomes" id="UP000249499"/>
    </source>
</evidence>
<dbReference type="InterPro" id="IPR016147">
    <property type="entry name" value="Pili_assmbl_chaperone_N"/>
</dbReference>
<keyword evidence="3" id="KW-0614">Plasmid</keyword>
<dbReference type="Gene3D" id="2.60.40.10">
    <property type="entry name" value="Immunoglobulins"/>
    <property type="match status" value="1"/>
</dbReference>
<keyword evidence="1" id="KW-0732">Signal</keyword>
<name>A0AAF1KU61_9HYPH</name>
<proteinExistence type="predicted"/>